<keyword evidence="10" id="KW-0539">Nucleus</keyword>
<keyword evidence="16" id="KW-0687">Ribonucleoprotein</keyword>
<dbReference type="FunFam" id="3.30.160.60:FF:000688">
    <property type="entry name" value="zinc finger protein 197 isoform X1"/>
    <property type="match status" value="1"/>
</dbReference>
<dbReference type="GO" id="GO:0008270">
    <property type="term" value="F:zinc ion binding"/>
    <property type="evidence" value="ECO:0007669"/>
    <property type="project" value="UniProtKB-KW"/>
</dbReference>
<dbReference type="InterPro" id="IPR036236">
    <property type="entry name" value="Znf_C2H2_sf"/>
</dbReference>
<feature type="domain" description="C2H2-type" evidence="15">
    <location>
        <begin position="385"/>
        <end position="412"/>
    </location>
</feature>
<evidence type="ECO:0000256" key="5">
    <source>
        <dbReference type="ARBA" id="ARBA00022833"/>
    </source>
</evidence>
<dbReference type="PANTHER" id="PTHR48026">
    <property type="entry name" value="HOMOLOGOUS TO DROSOPHILA SQD (SQUID) PROTEIN"/>
    <property type="match status" value="1"/>
</dbReference>
<evidence type="ECO:0000256" key="9">
    <source>
        <dbReference type="ARBA" id="ARBA00023163"/>
    </source>
</evidence>
<dbReference type="InterPro" id="IPR035979">
    <property type="entry name" value="RBD_domain_sf"/>
</dbReference>
<dbReference type="GO" id="GO:0003730">
    <property type="term" value="F:mRNA 3'-UTR binding"/>
    <property type="evidence" value="ECO:0007669"/>
    <property type="project" value="TreeGrafter"/>
</dbReference>
<dbReference type="Gene3D" id="3.30.160.60">
    <property type="entry name" value="Classic Zinc Finger"/>
    <property type="match status" value="7"/>
</dbReference>
<dbReference type="SMART" id="SM00360">
    <property type="entry name" value="RRM"/>
    <property type="match status" value="2"/>
</dbReference>
<dbReference type="PANTHER" id="PTHR48026:SF14">
    <property type="entry name" value="HETEROGENEOUS NUCLEAR RIBONUCLEOPROTEIN A1"/>
    <property type="match status" value="1"/>
</dbReference>
<dbReference type="FunFam" id="3.30.160.60:FF:000325">
    <property type="entry name" value="ZFP90 zinc finger protein"/>
    <property type="match status" value="1"/>
</dbReference>
<dbReference type="Gene3D" id="3.30.70.330">
    <property type="match status" value="2"/>
</dbReference>
<dbReference type="GO" id="GO:0000398">
    <property type="term" value="P:mRNA splicing, via spliceosome"/>
    <property type="evidence" value="ECO:0007669"/>
    <property type="project" value="TreeGrafter"/>
</dbReference>
<dbReference type="CDD" id="cd12578">
    <property type="entry name" value="RRM1_hnRNPA_like"/>
    <property type="match status" value="1"/>
</dbReference>
<feature type="domain" description="C2H2-type" evidence="15">
    <location>
        <begin position="329"/>
        <end position="356"/>
    </location>
</feature>
<keyword evidence="3" id="KW-0677">Repeat</keyword>
<keyword evidence="4 11" id="KW-0863">Zinc-finger</keyword>
<dbReference type="GO" id="GO:0030674">
    <property type="term" value="F:protein-macromolecule adaptor activity"/>
    <property type="evidence" value="ECO:0007669"/>
    <property type="project" value="UniProtKB-ARBA"/>
</dbReference>
<dbReference type="Proteomes" id="UP000076502">
    <property type="component" value="Unassembled WGS sequence"/>
</dbReference>
<evidence type="ECO:0000256" key="10">
    <source>
        <dbReference type="ARBA" id="ARBA00023242"/>
    </source>
</evidence>
<evidence type="ECO:0000256" key="12">
    <source>
        <dbReference type="PROSITE-ProRule" id="PRU00176"/>
    </source>
</evidence>
<dbReference type="FunFam" id="3.30.70.330:FF:000040">
    <property type="entry name" value="Heterogeneous nuclear ribonucleoprotein A2/B1"/>
    <property type="match status" value="1"/>
</dbReference>
<evidence type="ECO:0000256" key="11">
    <source>
        <dbReference type="PROSITE-ProRule" id="PRU00042"/>
    </source>
</evidence>
<dbReference type="InterPro" id="IPR013087">
    <property type="entry name" value="Znf_C2H2_type"/>
</dbReference>
<dbReference type="Pfam" id="PF00076">
    <property type="entry name" value="RRM_1"/>
    <property type="match status" value="2"/>
</dbReference>
<feature type="domain" description="C2H2-type" evidence="15">
    <location>
        <begin position="273"/>
        <end position="300"/>
    </location>
</feature>
<comment type="subcellular location">
    <subcellularLocation>
        <location evidence="1">Nucleus</location>
    </subcellularLocation>
</comment>
<dbReference type="PROSITE" id="PS00028">
    <property type="entry name" value="ZINC_FINGER_C2H2_1"/>
    <property type="match status" value="7"/>
</dbReference>
<evidence type="ECO:0000259" key="15">
    <source>
        <dbReference type="PROSITE" id="PS50157"/>
    </source>
</evidence>
<keyword evidence="6 12" id="KW-0694">RNA-binding</keyword>
<keyword evidence="7" id="KW-0805">Transcription regulation</keyword>
<organism evidence="16 17">
    <name type="scientific">Dufourea novaeangliae</name>
    <name type="common">Sweat bee</name>
    <dbReference type="NCBI Taxonomy" id="178035"/>
    <lineage>
        <taxon>Eukaryota</taxon>
        <taxon>Metazoa</taxon>
        <taxon>Ecdysozoa</taxon>
        <taxon>Arthropoda</taxon>
        <taxon>Hexapoda</taxon>
        <taxon>Insecta</taxon>
        <taxon>Pterygota</taxon>
        <taxon>Neoptera</taxon>
        <taxon>Endopterygota</taxon>
        <taxon>Hymenoptera</taxon>
        <taxon>Apocrita</taxon>
        <taxon>Aculeata</taxon>
        <taxon>Apoidea</taxon>
        <taxon>Anthophila</taxon>
        <taxon>Halictidae</taxon>
        <taxon>Rophitinae</taxon>
        <taxon>Dufourea</taxon>
    </lineage>
</organism>
<feature type="domain" description="RRM" evidence="14">
    <location>
        <begin position="660"/>
        <end position="737"/>
    </location>
</feature>
<evidence type="ECO:0000256" key="3">
    <source>
        <dbReference type="ARBA" id="ARBA00022737"/>
    </source>
</evidence>
<feature type="domain" description="C2H2-type" evidence="15">
    <location>
        <begin position="217"/>
        <end position="244"/>
    </location>
</feature>
<dbReference type="InterPro" id="IPR000504">
    <property type="entry name" value="RRM_dom"/>
</dbReference>
<dbReference type="FunFam" id="3.30.160.60:FF:000145">
    <property type="entry name" value="Zinc finger protein 574"/>
    <property type="match status" value="1"/>
</dbReference>
<feature type="compositionally biased region" description="Gly residues" evidence="13">
    <location>
        <begin position="817"/>
        <end position="832"/>
    </location>
</feature>
<dbReference type="Pfam" id="PF00096">
    <property type="entry name" value="zf-C2H2"/>
    <property type="match status" value="6"/>
</dbReference>
<dbReference type="OrthoDB" id="6077919at2759"/>
<dbReference type="GO" id="GO:0003677">
    <property type="term" value="F:DNA binding"/>
    <property type="evidence" value="ECO:0007669"/>
    <property type="project" value="UniProtKB-KW"/>
</dbReference>
<gene>
    <name evidence="16" type="ORF">WN55_11044</name>
</gene>
<protein>
    <submittedName>
        <fullName evidence="16">Heterogeneous nuclear ribonucleoprotein A1, A2/B1 like protein</fullName>
    </submittedName>
</protein>
<dbReference type="SUPFAM" id="SSF54928">
    <property type="entry name" value="RNA-binding domain, RBD"/>
    <property type="match status" value="2"/>
</dbReference>
<evidence type="ECO:0000256" key="6">
    <source>
        <dbReference type="ARBA" id="ARBA00022884"/>
    </source>
</evidence>
<feature type="domain" description="C2H2-type" evidence="15">
    <location>
        <begin position="357"/>
        <end position="384"/>
    </location>
</feature>
<evidence type="ECO:0000256" key="8">
    <source>
        <dbReference type="ARBA" id="ARBA00023125"/>
    </source>
</evidence>
<evidence type="ECO:0000259" key="14">
    <source>
        <dbReference type="PROSITE" id="PS50102"/>
    </source>
</evidence>
<dbReference type="STRING" id="178035.A0A154PD25"/>
<feature type="region of interest" description="Disordered" evidence="13">
    <location>
        <begin position="741"/>
        <end position="887"/>
    </location>
</feature>
<dbReference type="InterPro" id="IPR012677">
    <property type="entry name" value="Nucleotide-bd_a/b_plait_sf"/>
</dbReference>
<evidence type="ECO:0000256" key="1">
    <source>
        <dbReference type="ARBA" id="ARBA00004123"/>
    </source>
</evidence>
<dbReference type="SMART" id="SM00355">
    <property type="entry name" value="ZnF_C2H2"/>
    <property type="match status" value="8"/>
</dbReference>
<dbReference type="FunFam" id="3.30.160.60:FF:000100">
    <property type="entry name" value="Zinc finger 45-like"/>
    <property type="match status" value="2"/>
</dbReference>
<feature type="domain" description="C2H2-type" evidence="15">
    <location>
        <begin position="245"/>
        <end position="272"/>
    </location>
</feature>
<dbReference type="PROSITE" id="PS50157">
    <property type="entry name" value="ZINC_FINGER_C2H2_2"/>
    <property type="match status" value="8"/>
</dbReference>
<dbReference type="GO" id="GO:0071013">
    <property type="term" value="C:catalytic step 2 spliceosome"/>
    <property type="evidence" value="ECO:0007669"/>
    <property type="project" value="TreeGrafter"/>
</dbReference>
<evidence type="ECO:0000256" key="13">
    <source>
        <dbReference type="SAM" id="MobiDB-lite"/>
    </source>
</evidence>
<feature type="domain" description="RRM" evidence="14">
    <location>
        <begin position="569"/>
        <end position="645"/>
    </location>
</feature>
<proteinExistence type="predicted"/>
<evidence type="ECO:0000313" key="16">
    <source>
        <dbReference type="EMBL" id="KZC09304.1"/>
    </source>
</evidence>
<dbReference type="EMBL" id="KQ434869">
    <property type="protein sequence ID" value="KZC09304.1"/>
    <property type="molecule type" value="Genomic_DNA"/>
</dbReference>
<keyword evidence="5" id="KW-0862">Zinc</keyword>
<evidence type="ECO:0000256" key="4">
    <source>
        <dbReference type="ARBA" id="ARBA00022771"/>
    </source>
</evidence>
<name>A0A154PD25_DUFNO</name>
<accession>A0A154PD25</accession>
<feature type="domain" description="C2H2-type" evidence="15">
    <location>
        <begin position="413"/>
        <end position="440"/>
    </location>
</feature>
<dbReference type="CDD" id="cd12328">
    <property type="entry name" value="RRM2_hnRNPA_like"/>
    <property type="match status" value="1"/>
</dbReference>
<evidence type="ECO:0000256" key="2">
    <source>
        <dbReference type="ARBA" id="ARBA00022723"/>
    </source>
</evidence>
<dbReference type="AlphaFoldDB" id="A0A154PD25"/>
<keyword evidence="2" id="KW-0479">Metal-binding</keyword>
<dbReference type="PROSITE" id="PS50102">
    <property type="entry name" value="RRM"/>
    <property type="match status" value="2"/>
</dbReference>
<dbReference type="SUPFAM" id="SSF57667">
    <property type="entry name" value="beta-beta-alpha zinc fingers"/>
    <property type="match status" value="5"/>
</dbReference>
<feature type="compositionally biased region" description="Gly residues" evidence="13">
    <location>
        <begin position="745"/>
        <end position="810"/>
    </location>
</feature>
<reference evidence="16 17" key="1">
    <citation type="submission" date="2015-07" db="EMBL/GenBank/DDBJ databases">
        <title>The genome of Dufourea novaeangliae.</title>
        <authorList>
            <person name="Pan H."/>
            <person name="Kapheim K."/>
        </authorList>
    </citation>
    <scope>NUCLEOTIDE SEQUENCE [LARGE SCALE GENOMIC DNA]</scope>
    <source>
        <strain evidence="16">0120121106</strain>
        <tissue evidence="16">Whole body</tissue>
    </source>
</reference>
<feature type="compositionally biased region" description="Gly residues" evidence="13">
    <location>
        <begin position="841"/>
        <end position="853"/>
    </location>
</feature>
<keyword evidence="8" id="KW-0238">DNA-binding</keyword>
<evidence type="ECO:0000256" key="7">
    <source>
        <dbReference type="ARBA" id="ARBA00023015"/>
    </source>
</evidence>
<dbReference type="GO" id="GO:0098687">
    <property type="term" value="C:chromosomal region"/>
    <property type="evidence" value="ECO:0007669"/>
    <property type="project" value="UniProtKB-ARBA"/>
</dbReference>
<evidence type="ECO:0000313" key="17">
    <source>
        <dbReference type="Proteomes" id="UP000076502"/>
    </source>
</evidence>
<keyword evidence="17" id="KW-1185">Reference proteome</keyword>
<feature type="domain" description="C2H2-type" evidence="15">
    <location>
        <begin position="301"/>
        <end position="328"/>
    </location>
</feature>
<sequence length="910" mass="101578">MMNEECPSCKQITNTSCSRLVKDSCGHIKCRMCLIYEEQGCKACNNEHIVQNIGNYDCQSSTKVNSSEFSTFDKNIKYNEEVVLPLELVINKDSKYKTKNLEFFSIDCVNNSDLSYESTSNKEKETYKSAANECKNDISDKLCTLKAESENVVLSTHAYLSHASSVEPLSYNDRITDNYGSEIKTEFLINEKLLKSKSIKSFDRNHILIIPGTPERYKCNICNKIFQSKKGQCYHDACVTGIKPYKCSFCDKTFIKRSHFEYHERVHRGYKPYKCNLCEKAFPQQNKLNRHMYSHNKQKQFTCPQCNKGYTKQDDLKNHLDSHSGTATYSCKACKKTFGILTNLKRHLKIHTNERPHVCDECNKSFKDKSLLIRHKKIHGKDRPFSCAHCNRVFLSKSELRRHLTVHSDEKPFSCTYCHTVFRRKDNLHRHIRHHHPDDSVFKNNKLQDTVSNTNTNSIKSKLINSKPKQKPKKTQKLTCNSLPKNLTRVSVYVSSNDQISSRLDSMGNITPVIRTTSEVSNAVPVINGPISIKKPEDKTDTRKKTFTYTEPIPLAEAVDGKNEPEHVRKLFIGGLDYRTTDDSLKKHFEKWGEIVDVVVMKDPKTKRSRGFGFITYSRAHMVDDAQNARPHRVDGRVVEPKRAVPRQEIGRPEAGATVKKLFVGGLKDDHEEEDLRQYFQSYGSINSISIVTDKETGKKRGFGFVEFDDYDPVDKICLQRNHQIRGKHVDVKKALSRAEMASASGGGGGGSGGGGSRGGQNVGRGPRGGNQGGGNWGGRGSGGGGGDWNNGGNQGGYGGGNQGGWGGNGPWENQNQGGGWGGQGGQGGYNSGGNWSNDNFGGGYQQGYGGGPVRNNFNSGGRPAPYGINLGPSGRQSGDSRWLSPYGEQGCLCPSQKPMRFLRTLSDCS</sequence>
<keyword evidence="9" id="KW-0804">Transcription</keyword>